<evidence type="ECO:0000256" key="2">
    <source>
        <dbReference type="ARBA" id="ARBA00004128"/>
    </source>
</evidence>
<protein>
    <recommendedName>
        <fullName evidence="4">Vacuolar membrane protease</fullName>
    </recommendedName>
    <alternativeName>
        <fullName evidence="8">FXNA-related family protease 1</fullName>
    </alternativeName>
</protein>
<organism evidence="12 13">
    <name type="scientific">Brachybacterium sacelli</name>
    <dbReference type="NCBI Taxonomy" id="173364"/>
    <lineage>
        <taxon>Bacteria</taxon>
        <taxon>Bacillati</taxon>
        <taxon>Actinomycetota</taxon>
        <taxon>Actinomycetes</taxon>
        <taxon>Micrococcales</taxon>
        <taxon>Dermabacteraceae</taxon>
        <taxon>Brachybacterium</taxon>
    </lineage>
</organism>
<feature type="region of interest" description="Disordered" evidence="9">
    <location>
        <begin position="1"/>
        <end position="39"/>
    </location>
</feature>
<dbReference type="PANTHER" id="PTHR12147">
    <property type="entry name" value="METALLOPEPTIDASE M28 FAMILY MEMBER"/>
    <property type="match status" value="1"/>
</dbReference>
<evidence type="ECO:0000256" key="10">
    <source>
        <dbReference type="SAM" id="Phobius"/>
    </source>
</evidence>
<dbReference type="Proteomes" id="UP001519290">
    <property type="component" value="Unassembled WGS sequence"/>
</dbReference>
<evidence type="ECO:0000256" key="4">
    <source>
        <dbReference type="ARBA" id="ARBA00017435"/>
    </source>
</evidence>
<keyword evidence="10" id="KW-0472">Membrane</keyword>
<feature type="transmembrane region" description="Helical" evidence="10">
    <location>
        <begin position="465"/>
        <end position="484"/>
    </location>
</feature>
<reference evidence="12 13" key="1">
    <citation type="submission" date="2021-03" db="EMBL/GenBank/DDBJ databases">
        <title>Sequencing the genomes of 1000 actinobacteria strains.</title>
        <authorList>
            <person name="Klenk H.-P."/>
        </authorList>
    </citation>
    <scope>NUCLEOTIDE SEQUENCE [LARGE SCALE GENOMIC DNA]</scope>
    <source>
        <strain evidence="12 13">DSM 14566</strain>
    </source>
</reference>
<dbReference type="SUPFAM" id="SSF53187">
    <property type="entry name" value="Zn-dependent exopeptidases"/>
    <property type="match status" value="1"/>
</dbReference>
<keyword evidence="10" id="KW-0812">Transmembrane</keyword>
<feature type="region of interest" description="Disordered" evidence="9">
    <location>
        <begin position="637"/>
        <end position="659"/>
    </location>
</feature>
<accession>A0ABS4X769</accession>
<dbReference type="Gene3D" id="3.40.630.10">
    <property type="entry name" value="Zn peptidases"/>
    <property type="match status" value="1"/>
</dbReference>
<comment type="function">
    <text evidence="1">May be involved in vacuolar sorting and osmoregulation.</text>
</comment>
<feature type="transmembrane region" description="Helical" evidence="10">
    <location>
        <begin position="44"/>
        <end position="62"/>
    </location>
</feature>
<keyword evidence="13" id="KW-1185">Reference proteome</keyword>
<evidence type="ECO:0000256" key="6">
    <source>
        <dbReference type="ARBA" id="ARBA00022989"/>
    </source>
</evidence>
<comment type="similarity">
    <text evidence="3">Belongs to the peptidase M28 family.</text>
</comment>
<dbReference type="RefSeq" id="WP_209905068.1">
    <property type="nucleotide sequence ID" value="NZ_BAAAJW010000001.1"/>
</dbReference>
<sequence>MTTQLGRNAPNGPAAGDPTEPTDPTDDGAREPGPRRRGRGLLRWQVPALLAVLLLVAGLGFASRGVTEPRGTDAPEHVFSAARATAATSQIVDEPHPVGSDANAEAHADLAEQLAGLGFETTSQESLGMRAVGDQGTAGYTDNLLATRPGTDPTGTIVLATHIDSVPNAPGAADAGVGLSVILETVRALGPEAQRNDLVILLVDGEERGLLGAQAHLDARAGELAEPVVVLNHEARGVSGRPLVTRTSGPMHAVLGSMPHPEFESFCDALFGMMPNDTDFTVYRAGGWWGMDMAIIDDAWAYHSPQDDAEHLDEGTLQHYGEMTLALTRDLTARDLTALQSRTDEEPVQTTAPWGIVKLPPPLVTAAGVLAPLAVLAAVLVLRRRGELTLRGTALGALTGLIALPLSAAAAVMAWQTAAGASPQMLSQTTGEPVRAELFLLADVLAGAVAVTLCWVLARFLISRTALLSGAALVTTALLAALAVSSPQLGSSMIPPAVIAAVGFLLTTVLPPGVGLAVRALTLLPTGWMLGTQVSSLMEFGIASSSGGLAGTVLVGLAAAAPLLRDGRAAGHCRARRARRLLVPVLAAVLTAAALVGGTALSLAAPEPVQEGVLAQVDGRSGETTWDVSGTTEWGRALDGTRATSDLPPPSVETTPGAEPQEVEIVLASPREAAQFELSLDEGALREVRLDGEPLEAEEPTTALQIVGVPQDQEVTVTATVPDGAELTVLETTYDPSLADGWVEPGPEVSLMQPRLRIAVTEGV</sequence>
<gene>
    <name evidence="12" type="ORF">JOF43_004185</name>
</gene>
<evidence type="ECO:0000313" key="13">
    <source>
        <dbReference type="Proteomes" id="UP001519290"/>
    </source>
</evidence>
<keyword evidence="6 10" id="KW-1133">Transmembrane helix</keyword>
<feature type="domain" description="Peptidase M28" evidence="11">
    <location>
        <begin position="143"/>
        <end position="327"/>
    </location>
</feature>
<evidence type="ECO:0000256" key="8">
    <source>
        <dbReference type="ARBA" id="ARBA00031512"/>
    </source>
</evidence>
<evidence type="ECO:0000259" key="11">
    <source>
        <dbReference type="Pfam" id="PF04389"/>
    </source>
</evidence>
<proteinExistence type="inferred from homology"/>
<feature type="transmembrane region" description="Helical" evidence="10">
    <location>
        <begin position="394"/>
        <end position="418"/>
    </location>
</feature>
<comment type="subcellular location">
    <subcellularLocation>
        <location evidence="2">Vacuole membrane</location>
        <topology evidence="2">Multi-pass membrane protein</topology>
    </subcellularLocation>
</comment>
<keyword evidence="7" id="KW-0325">Glycoprotein</keyword>
<evidence type="ECO:0000256" key="5">
    <source>
        <dbReference type="ARBA" id="ARBA00022554"/>
    </source>
</evidence>
<feature type="transmembrane region" description="Helical" evidence="10">
    <location>
        <begin position="581"/>
        <end position="605"/>
    </location>
</feature>
<dbReference type="InterPro" id="IPR007484">
    <property type="entry name" value="Peptidase_M28"/>
</dbReference>
<comment type="caution">
    <text evidence="12">The sequence shown here is derived from an EMBL/GenBank/DDBJ whole genome shotgun (WGS) entry which is preliminary data.</text>
</comment>
<evidence type="ECO:0000256" key="7">
    <source>
        <dbReference type="ARBA" id="ARBA00023180"/>
    </source>
</evidence>
<dbReference type="Pfam" id="PF04389">
    <property type="entry name" value="Peptidase_M28"/>
    <property type="match status" value="1"/>
</dbReference>
<feature type="transmembrane region" description="Helical" evidence="10">
    <location>
        <begin position="438"/>
        <end position="458"/>
    </location>
</feature>
<dbReference type="PANTHER" id="PTHR12147:SF58">
    <property type="entry name" value="VACUOLAR MEMBRANE PROTEASE"/>
    <property type="match status" value="1"/>
</dbReference>
<feature type="transmembrane region" description="Helical" evidence="10">
    <location>
        <begin position="363"/>
        <end position="382"/>
    </location>
</feature>
<evidence type="ECO:0000256" key="1">
    <source>
        <dbReference type="ARBA" id="ARBA00003273"/>
    </source>
</evidence>
<evidence type="ECO:0000256" key="9">
    <source>
        <dbReference type="SAM" id="MobiDB-lite"/>
    </source>
</evidence>
<feature type="transmembrane region" description="Helical" evidence="10">
    <location>
        <begin position="490"/>
        <end position="509"/>
    </location>
</feature>
<evidence type="ECO:0000313" key="12">
    <source>
        <dbReference type="EMBL" id="MBP2384196.1"/>
    </source>
</evidence>
<name>A0ABS4X769_9MICO</name>
<evidence type="ECO:0000256" key="3">
    <source>
        <dbReference type="ARBA" id="ARBA00010918"/>
    </source>
</evidence>
<dbReference type="InterPro" id="IPR045175">
    <property type="entry name" value="M28_fam"/>
</dbReference>
<dbReference type="EMBL" id="JAGIOD010000002">
    <property type="protein sequence ID" value="MBP2384196.1"/>
    <property type="molecule type" value="Genomic_DNA"/>
</dbReference>
<keyword evidence="5" id="KW-0926">Vacuole</keyword>